<reference evidence="1" key="1">
    <citation type="submission" date="2020-08" db="EMBL/GenBank/DDBJ databases">
        <title>Multicomponent nature underlies the extraordinary mechanical properties of spider dragline silk.</title>
        <authorList>
            <person name="Kono N."/>
            <person name="Nakamura H."/>
            <person name="Mori M."/>
            <person name="Yoshida Y."/>
            <person name="Ohtoshi R."/>
            <person name="Malay A.D."/>
            <person name="Moran D.A.P."/>
            <person name="Tomita M."/>
            <person name="Numata K."/>
            <person name="Arakawa K."/>
        </authorList>
    </citation>
    <scope>NUCLEOTIDE SEQUENCE</scope>
</reference>
<gene>
    <name evidence="1" type="ORF">TNIN_106561</name>
</gene>
<dbReference type="Proteomes" id="UP000886998">
    <property type="component" value="Unassembled WGS sequence"/>
</dbReference>
<comment type="caution">
    <text evidence="1">The sequence shown here is derived from an EMBL/GenBank/DDBJ whole genome shotgun (WGS) entry which is preliminary data.</text>
</comment>
<proteinExistence type="predicted"/>
<name>A0A8X6XA11_9ARAC</name>
<evidence type="ECO:0000313" key="1">
    <source>
        <dbReference type="EMBL" id="GFY49730.1"/>
    </source>
</evidence>
<sequence>MKRYTLIEENGALAIKNSTYLYIHCKRPEEILEINPVYLDIPLILCRLQKTHKKAHITFTPRQAASTDCLVVNDPECTNCVKLDILARSERTDGCWSSLGVSIPY</sequence>
<dbReference type="AlphaFoldDB" id="A0A8X6XA11"/>
<accession>A0A8X6XA11</accession>
<dbReference type="EMBL" id="BMAV01007150">
    <property type="protein sequence ID" value="GFY49730.1"/>
    <property type="molecule type" value="Genomic_DNA"/>
</dbReference>
<organism evidence="1 2">
    <name type="scientific">Trichonephila inaurata madagascariensis</name>
    <dbReference type="NCBI Taxonomy" id="2747483"/>
    <lineage>
        <taxon>Eukaryota</taxon>
        <taxon>Metazoa</taxon>
        <taxon>Ecdysozoa</taxon>
        <taxon>Arthropoda</taxon>
        <taxon>Chelicerata</taxon>
        <taxon>Arachnida</taxon>
        <taxon>Araneae</taxon>
        <taxon>Araneomorphae</taxon>
        <taxon>Entelegynae</taxon>
        <taxon>Araneoidea</taxon>
        <taxon>Nephilidae</taxon>
        <taxon>Trichonephila</taxon>
        <taxon>Trichonephila inaurata</taxon>
    </lineage>
</organism>
<evidence type="ECO:0000313" key="2">
    <source>
        <dbReference type="Proteomes" id="UP000886998"/>
    </source>
</evidence>
<protein>
    <submittedName>
        <fullName evidence="1">Uncharacterized protein</fullName>
    </submittedName>
</protein>
<keyword evidence="2" id="KW-1185">Reference proteome</keyword>